<comment type="caution">
    <text evidence="2">The sequence shown here is derived from an EMBL/GenBank/DDBJ whole genome shotgun (WGS) entry which is preliminary data.</text>
</comment>
<evidence type="ECO:0000256" key="1">
    <source>
        <dbReference type="SAM" id="MobiDB-lite"/>
    </source>
</evidence>
<evidence type="ECO:0000313" key="3">
    <source>
        <dbReference type="Proteomes" id="UP001319200"/>
    </source>
</evidence>
<sequence>MEANTRRMIKGGEEFDHLFPPPSLEDRSIKRTASVDDTVGLIRKRLPELLWQTEKIAKVLKGGTLDETCGNIWRFVYEHIQYKRDKDGVEQVRSPRRTWWERKVGVDCDCCTVFICSILLNLEIPHKARITKYPKKSPVIPQWQHIYPVVPKDGKLDRNLVNRDDYIVIDCVKNSYNSEQPFLEAKDYVMKLEFLDGIEEQETEQEVFEYDQPDSVDLADLASVYDDDQLGNIFKKIGSAVKTAAQKVGSAVKTVVQDVKKTAPVLAKDVSDKVGDVVRTVNRFVNPATILLRNGFLLAMKINLMNAGGRLRYAYLTDAQAQQLGIDLSALNKLRTVKDRAETVYWQAGGKKENLKKAILSGKGNKDKKVPLSGLFGLGDIYQDMDEYNIIHADYDNIQGLGEIASGTAIAAATSAVAAIATALSQVKGLFSKGGAEEAAFQSSTDNAGSTESAPANISEDEDQLVTQTYHEPPTYYLPPASNEVQQIVTSPAPSGQSTLPASADAADRRMPAIPEQATQNTSVQNTTGGAKPQGFLEKSTSWVKENPGKTLLIAGAVAGGGYLLVNALKSRKNGGAVSGIPKARKKANQAKAKPKQTKIQSIKL</sequence>
<feature type="region of interest" description="Disordered" evidence="1">
    <location>
        <begin position="440"/>
        <end position="462"/>
    </location>
</feature>
<feature type="compositionally biased region" description="Polar residues" evidence="1">
    <location>
        <begin position="441"/>
        <end position="456"/>
    </location>
</feature>
<dbReference type="AlphaFoldDB" id="A0AAP2GQZ0"/>
<feature type="region of interest" description="Disordered" evidence="1">
    <location>
        <begin position="574"/>
        <end position="605"/>
    </location>
</feature>
<keyword evidence="3" id="KW-1185">Reference proteome</keyword>
<gene>
    <name evidence="2" type="ORF">KK083_21435</name>
</gene>
<proteinExistence type="predicted"/>
<reference evidence="2 3" key="1">
    <citation type="submission" date="2021-05" db="EMBL/GenBank/DDBJ databases">
        <title>A Polyphasic approach of four new species of the genus Ohtaekwangia: Ohtaekwangia histidinii sp. nov., Ohtaekwangia cretensis sp. nov., Ohtaekwangia indiensis sp. nov., Ohtaekwangia reichenbachii sp. nov. from diverse environment.</title>
        <authorList>
            <person name="Octaviana S."/>
        </authorList>
    </citation>
    <scope>NUCLEOTIDE SEQUENCE [LARGE SCALE GENOMIC DNA]</scope>
    <source>
        <strain evidence="2 3">PWU4</strain>
    </source>
</reference>
<accession>A0AAP2GQZ0</accession>
<dbReference type="EMBL" id="JAHESF010000026">
    <property type="protein sequence ID" value="MBT1699475.1"/>
    <property type="molecule type" value="Genomic_DNA"/>
</dbReference>
<name>A0AAP2GQZ0_9BACT</name>
<dbReference type="RefSeq" id="WP_254167457.1">
    <property type="nucleotide sequence ID" value="NZ_JAHESF010000026.1"/>
</dbReference>
<protein>
    <submittedName>
        <fullName evidence="2">Uncharacterized protein</fullName>
    </submittedName>
</protein>
<feature type="compositionally biased region" description="Basic residues" evidence="1">
    <location>
        <begin position="583"/>
        <end position="597"/>
    </location>
</feature>
<organism evidence="2 3">
    <name type="scientific">Chryseosolibacter histidini</name>
    <dbReference type="NCBI Taxonomy" id="2782349"/>
    <lineage>
        <taxon>Bacteria</taxon>
        <taxon>Pseudomonadati</taxon>
        <taxon>Bacteroidota</taxon>
        <taxon>Cytophagia</taxon>
        <taxon>Cytophagales</taxon>
        <taxon>Chryseotaleaceae</taxon>
        <taxon>Chryseosolibacter</taxon>
    </lineage>
</organism>
<evidence type="ECO:0000313" key="2">
    <source>
        <dbReference type="EMBL" id="MBT1699475.1"/>
    </source>
</evidence>
<dbReference type="Proteomes" id="UP001319200">
    <property type="component" value="Unassembled WGS sequence"/>
</dbReference>